<sequence length="310" mass="35148">PTFWASGNRLQTFLPWILPQAEVEFTREYLQMADKGIIALDWMTVNDNSLLKVSPVMLLIPALTQTAVDLSSACTMALERKFRPVVFNRRGHSLTPLTTRRLQAFAEGGDLEEAVTFIHRMFPYAEIFAVAYSTGSDLLISYLGEVGSTTNVTAAVCISPSYDTEGYFRGKFFEPYNTIVIRELKMLVRQHSSLWEAINYDNAMKSETVKDFEERVHVRLNPQYYSTDEYWRLNNPMRNVANVSIPVLCVSAIDDPVIPKEIIPFSLFKTSSNFILVAPENGGHCGFLENALPVYWGDRLACDFLETIQD</sequence>
<organism evidence="3 4">
    <name type="scientific">Nematostella vectensis</name>
    <name type="common">Starlet sea anemone</name>
    <dbReference type="NCBI Taxonomy" id="45351"/>
    <lineage>
        <taxon>Eukaryota</taxon>
        <taxon>Metazoa</taxon>
        <taxon>Cnidaria</taxon>
        <taxon>Anthozoa</taxon>
        <taxon>Hexacorallia</taxon>
        <taxon>Actiniaria</taxon>
        <taxon>Edwardsiidae</taxon>
        <taxon>Nematostella</taxon>
    </lineage>
</organism>
<dbReference type="PIRSF" id="PIRSF005211">
    <property type="entry name" value="Ab_hydro_YheT"/>
    <property type="match status" value="1"/>
</dbReference>
<dbReference type="PANTHER" id="PTHR10794">
    <property type="entry name" value="ABHYDROLASE DOMAIN-CONTAINING PROTEIN"/>
    <property type="match status" value="1"/>
</dbReference>
<reference evidence="3 4" key="1">
    <citation type="journal article" date="2007" name="Science">
        <title>Sea anemone genome reveals ancestral eumetazoan gene repertoire and genomic organization.</title>
        <authorList>
            <person name="Putnam N.H."/>
            <person name="Srivastava M."/>
            <person name="Hellsten U."/>
            <person name="Dirks B."/>
            <person name="Chapman J."/>
            <person name="Salamov A."/>
            <person name="Terry A."/>
            <person name="Shapiro H."/>
            <person name="Lindquist E."/>
            <person name="Kapitonov V.V."/>
            <person name="Jurka J."/>
            <person name="Genikhovich G."/>
            <person name="Grigoriev I.V."/>
            <person name="Lucas S.M."/>
            <person name="Steele R.E."/>
            <person name="Finnerty J.R."/>
            <person name="Technau U."/>
            <person name="Martindale M.Q."/>
            <person name="Rokhsar D.S."/>
        </authorList>
    </citation>
    <scope>NUCLEOTIDE SEQUENCE [LARGE SCALE GENOMIC DNA]</scope>
    <source>
        <strain evidence="4">CH2 X CH6</strain>
    </source>
</reference>
<dbReference type="GO" id="GO:0034338">
    <property type="term" value="F:short-chain carboxylesterase activity"/>
    <property type="evidence" value="ECO:0000318"/>
    <property type="project" value="GO_Central"/>
</dbReference>
<feature type="active site" description="Charge relay system" evidence="2">
    <location>
        <position position="133"/>
    </location>
</feature>
<feature type="active site" description="Charge relay system" evidence="2">
    <location>
        <position position="255"/>
    </location>
</feature>
<dbReference type="InterPro" id="IPR050960">
    <property type="entry name" value="AB_hydrolase_4_sf"/>
</dbReference>
<dbReference type="GO" id="GO:0006629">
    <property type="term" value="P:lipid metabolic process"/>
    <property type="evidence" value="ECO:0000318"/>
    <property type="project" value="GO_Central"/>
</dbReference>
<protein>
    <submittedName>
        <fullName evidence="3">Uncharacterized protein</fullName>
    </submittedName>
</protein>
<gene>
    <name evidence="3" type="ORF">NEMVEDRAFT_v1g12988</name>
</gene>
<feature type="non-terminal residue" evidence="3">
    <location>
        <position position="1"/>
    </location>
</feature>
<dbReference type="EMBL" id="DS469806">
    <property type="protein sequence ID" value="EDO32786.1"/>
    <property type="molecule type" value="Genomic_DNA"/>
</dbReference>
<dbReference type="SUPFAM" id="SSF53474">
    <property type="entry name" value="alpha/beta-Hydrolases"/>
    <property type="match status" value="1"/>
</dbReference>
<accession>A7SU21</accession>
<dbReference type="FunFam" id="3.40.50.1820:FF:000502">
    <property type="entry name" value="Predicted protein"/>
    <property type="match status" value="1"/>
</dbReference>
<keyword evidence="4" id="KW-1185">Reference proteome</keyword>
<feature type="non-terminal residue" evidence="3">
    <location>
        <position position="310"/>
    </location>
</feature>
<dbReference type="InterPro" id="IPR029058">
    <property type="entry name" value="AB_hydrolase_fold"/>
</dbReference>
<feature type="active site" description="Charge relay system" evidence="2">
    <location>
        <position position="284"/>
    </location>
</feature>
<dbReference type="STRING" id="45351.A7SU21"/>
<name>A7SU21_NEMVE</name>
<dbReference type="OMA" id="EYWEHNE"/>
<dbReference type="eggNOG" id="KOG1838">
    <property type="taxonomic scope" value="Eukaryota"/>
</dbReference>
<dbReference type="Proteomes" id="UP000001593">
    <property type="component" value="Unassembled WGS sequence"/>
</dbReference>
<dbReference type="PhylomeDB" id="A7SU21"/>
<evidence type="ECO:0000256" key="1">
    <source>
        <dbReference type="ARBA" id="ARBA00010884"/>
    </source>
</evidence>
<dbReference type="AlphaFoldDB" id="A7SU21"/>
<evidence type="ECO:0000256" key="2">
    <source>
        <dbReference type="PIRSR" id="PIRSR005211-1"/>
    </source>
</evidence>
<dbReference type="InterPro" id="IPR012020">
    <property type="entry name" value="ABHD4"/>
</dbReference>
<dbReference type="HOGENOM" id="CLU_032487_4_2_1"/>
<proteinExistence type="inferred from homology"/>
<evidence type="ECO:0000313" key="4">
    <source>
        <dbReference type="Proteomes" id="UP000001593"/>
    </source>
</evidence>
<dbReference type="Gene3D" id="3.40.50.1820">
    <property type="entry name" value="alpha/beta hydrolase"/>
    <property type="match status" value="1"/>
</dbReference>
<comment type="similarity">
    <text evidence="1">Belongs to the AB hydrolase superfamily. AB hydrolase 4 family.</text>
</comment>
<dbReference type="InParanoid" id="A7SU21"/>
<dbReference type="ESTHER" id="nemve-a7su21">
    <property type="family name" value="abh_upf0017"/>
</dbReference>
<dbReference type="GO" id="GO:0047372">
    <property type="term" value="F:monoacylglycerol lipase activity"/>
    <property type="evidence" value="ECO:0000318"/>
    <property type="project" value="GO_Central"/>
</dbReference>
<evidence type="ECO:0000313" key="3">
    <source>
        <dbReference type="EMBL" id="EDO32786.1"/>
    </source>
</evidence>
<dbReference type="PANTHER" id="PTHR10794:SF93">
    <property type="entry name" value="SERINE AMINOPEPTIDASE S33 DOMAIN-CONTAINING PROTEIN"/>
    <property type="match status" value="1"/>
</dbReference>